<evidence type="ECO:0000313" key="2">
    <source>
        <dbReference type="Proteomes" id="UP001149954"/>
    </source>
</evidence>
<organism evidence="1 2">
    <name type="scientific">Penicillium fimorum</name>
    <dbReference type="NCBI Taxonomy" id="1882269"/>
    <lineage>
        <taxon>Eukaryota</taxon>
        <taxon>Fungi</taxon>
        <taxon>Dikarya</taxon>
        <taxon>Ascomycota</taxon>
        <taxon>Pezizomycotina</taxon>
        <taxon>Eurotiomycetes</taxon>
        <taxon>Eurotiomycetidae</taxon>
        <taxon>Eurotiales</taxon>
        <taxon>Aspergillaceae</taxon>
        <taxon>Penicillium</taxon>
    </lineage>
</organism>
<protein>
    <submittedName>
        <fullName evidence="1">Uncharacterized protein</fullName>
    </submittedName>
</protein>
<gene>
    <name evidence="1" type="ORF">N7463_001186</name>
</gene>
<dbReference type="AlphaFoldDB" id="A0A9W9Y7Y4"/>
<comment type="caution">
    <text evidence="1">The sequence shown here is derived from an EMBL/GenBank/DDBJ whole genome shotgun (WGS) entry which is preliminary data.</text>
</comment>
<dbReference type="EMBL" id="JAPWDS010000001">
    <property type="protein sequence ID" value="KAJ5520733.1"/>
    <property type="molecule type" value="Genomic_DNA"/>
</dbReference>
<name>A0A9W9Y7Y4_9EURO</name>
<reference evidence="1" key="2">
    <citation type="journal article" date="2023" name="IMA Fungus">
        <title>Comparative genomic study of the Penicillium genus elucidates a diverse pangenome and 15 lateral gene transfer events.</title>
        <authorList>
            <person name="Petersen C."/>
            <person name="Sorensen T."/>
            <person name="Nielsen M.R."/>
            <person name="Sondergaard T.E."/>
            <person name="Sorensen J.L."/>
            <person name="Fitzpatrick D.A."/>
            <person name="Frisvad J.C."/>
            <person name="Nielsen K.L."/>
        </authorList>
    </citation>
    <scope>NUCLEOTIDE SEQUENCE</scope>
    <source>
        <strain evidence="1">IBT 29495</strain>
    </source>
</reference>
<keyword evidence="2" id="KW-1185">Reference proteome</keyword>
<dbReference type="Proteomes" id="UP001149954">
    <property type="component" value="Unassembled WGS sequence"/>
</dbReference>
<reference evidence="1" key="1">
    <citation type="submission" date="2022-12" db="EMBL/GenBank/DDBJ databases">
        <authorList>
            <person name="Petersen C."/>
        </authorList>
    </citation>
    <scope>NUCLEOTIDE SEQUENCE</scope>
    <source>
        <strain evidence="1">IBT 29495</strain>
    </source>
</reference>
<sequence>MLPRDNAALIASRETDGIPDFADEIAGECGRHERISVMNFRQGWRPAGYRKLCRSKVWGWRESALM</sequence>
<accession>A0A9W9Y7Y4</accession>
<evidence type="ECO:0000313" key="1">
    <source>
        <dbReference type="EMBL" id="KAJ5520733.1"/>
    </source>
</evidence>
<proteinExistence type="predicted"/>